<dbReference type="Proteomes" id="UP000030661">
    <property type="component" value="Unassembled WGS sequence"/>
</dbReference>
<dbReference type="HOGENOM" id="CLU_1418994_0_0_0"/>
<evidence type="ECO:0000313" key="3">
    <source>
        <dbReference type="Proteomes" id="UP000030661"/>
    </source>
</evidence>
<evidence type="ECO:0000256" key="1">
    <source>
        <dbReference type="SAM" id="MobiDB-lite"/>
    </source>
</evidence>
<dbReference type="AlphaFoldDB" id="A0A081CAM7"/>
<feature type="region of interest" description="Disordered" evidence="1">
    <location>
        <begin position="1"/>
        <end position="23"/>
    </location>
</feature>
<sequence length="191" mass="22679">MSQELSKQDITRPESSPIVKRPLEETDSYVEEHLDRERTLWQKVFPDKQRRYIELAKRKAVRSHYEHQHQVLQIAHEARLQEIKEIYNDFLVKGKTKIRKEQAEFFQMQFETLVTNISTKSQSFGERINDAYLKLDNIKVEALRKRQEQLIESIIGDYYETVDKLVKNFRKILDEEIQNPGIAPNSQGMEG</sequence>
<organism evidence="2">
    <name type="scientific">Vecturithrix granuli</name>
    <dbReference type="NCBI Taxonomy" id="1499967"/>
    <lineage>
        <taxon>Bacteria</taxon>
        <taxon>Candidatus Moduliflexota</taxon>
        <taxon>Candidatus Vecturitrichia</taxon>
        <taxon>Candidatus Vecturitrichales</taxon>
        <taxon>Candidatus Vecturitrichaceae</taxon>
        <taxon>Candidatus Vecturithrix</taxon>
    </lineage>
</organism>
<protein>
    <submittedName>
        <fullName evidence="2">Uncharacterized protein</fullName>
    </submittedName>
</protein>
<feature type="compositionally biased region" description="Basic and acidic residues" evidence="1">
    <location>
        <begin position="1"/>
        <end position="12"/>
    </location>
</feature>
<gene>
    <name evidence="2" type="ORF">U27_01533</name>
</gene>
<evidence type="ECO:0000313" key="2">
    <source>
        <dbReference type="EMBL" id="GAK61632.1"/>
    </source>
</evidence>
<proteinExistence type="predicted"/>
<accession>A0A081CAM7</accession>
<dbReference type="eggNOG" id="ENOG502ZJM5">
    <property type="taxonomic scope" value="Bacteria"/>
</dbReference>
<name>A0A081CAM7_VECG1</name>
<reference evidence="2" key="1">
    <citation type="journal article" date="2015" name="PeerJ">
        <title>First genomic representation of candidate bacterial phylum KSB3 points to enhanced environmental sensing as a trigger of wastewater bulking.</title>
        <authorList>
            <person name="Sekiguchi Y."/>
            <person name="Ohashi A."/>
            <person name="Parks D.H."/>
            <person name="Yamauchi T."/>
            <person name="Tyson G.W."/>
            <person name="Hugenholtz P."/>
        </authorList>
    </citation>
    <scope>NUCLEOTIDE SEQUENCE [LARGE SCALE GENOMIC DNA]</scope>
</reference>
<dbReference type="EMBL" id="DF820481">
    <property type="protein sequence ID" value="GAK61632.1"/>
    <property type="molecule type" value="Genomic_DNA"/>
</dbReference>
<keyword evidence="3" id="KW-1185">Reference proteome</keyword>